<dbReference type="PANTHER" id="PTHR43827:SF3">
    <property type="entry name" value="NADP-DEPENDENT OXIDOREDUCTASE DOMAIN-CONTAINING PROTEIN"/>
    <property type="match status" value="1"/>
</dbReference>
<protein>
    <recommendedName>
        <fullName evidence="4">NADP-dependent oxidoreductase domain-containing protein</fullName>
    </recommendedName>
</protein>
<evidence type="ECO:0000313" key="5">
    <source>
        <dbReference type="EMBL" id="KAK9817954.1"/>
    </source>
</evidence>
<evidence type="ECO:0000256" key="2">
    <source>
        <dbReference type="ARBA" id="ARBA00022857"/>
    </source>
</evidence>
<name>A0AAW1QBJ9_9CHLO</name>
<dbReference type="InterPro" id="IPR018170">
    <property type="entry name" value="Aldo/ket_reductase_CS"/>
</dbReference>
<feature type="domain" description="NADP-dependent oxidoreductase" evidence="4">
    <location>
        <begin position="4"/>
        <end position="239"/>
    </location>
</feature>
<dbReference type="Pfam" id="PF00248">
    <property type="entry name" value="Aldo_ket_red"/>
    <property type="match status" value="1"/>
</dbReference>
<proteinExistence type="inferred from homology"/>
<dbReference type="Gene3D" id="3.20.20.100">
    <property type="entry name" value="NADP-dependent oxidoreductase domain"/>
    <property type="match status" value="1"/>
</dbReference>
<dbReference type="AlphaFoldDB" id="A0AAW1QBJ9"/>
<dbReference type="InterPro" id="IPR023210">
    <property type="entry name" value="NADP_OxRdtase_dom"/>
</dbReference>
<evidence type="ECO:0000256" key="3">
    <source>
        <dbReference type="ARBA" id="ARBA00023002"/>
    </source>
</evidence>
<dbReference type="FunFam" id="3.20.20.100:FF:000002">
    <property type="entry name" value="2,5-diketo-D-gluconic acid reductase A"/>
    <property type="match status" value="1"/>
</dbReference>
<sequence length="387" mass="43826">MPRIGLGTYMASGKKVTNAVIWALELARLRLIDTAAIYRNGQEIAQALKQVNKPRDSIFITSKLSPYQMGTERALEGSRQIMADLEVDYLDMMLIHWPGFAGVSPSSPLNRQMRIETWQVMERLYKQGKFKAIGVSNFEERHLRDIIDNCEIKPMVNQIEVHPRFPNAECRRACEKLGIVVQAYSSLGRGELLRHPTVVRIAERHHHTPAQVLLRWALQLGCAVLPKSVHKEYILEFAEDQLLTWSLSQHDMDELAHLADGHKYEWDPRMVAFDRDGAGGDRALLQAYLGYLTGQLSTGPVYLELESWGEHSILGLGCFQQASFLELLSPMLTALRLNDLHFRLGADEMAAIGQLRQLQELEIRVGMNHDIGDFFEDAPEAVKAVDD</sequence>
<comment type="similarity">
    <text evidence="1">Belongs to the aldo/keto reductase family.</text>
</comment>
<keyword evidence="3" id="KW-0560">Oxidoreductase</keyword>
<gene>
    <name evidence="5" type="ORF">WJX72_004827</name>
</gene>
<keyword evidence="2" id="KW-0521">NADP</keyword>
<dbReference type="EMBL" id="JALJOR010000004">
    <property type="protein sequence ID" value="KAK9817954.1"/>
    <property type="molecule type" value="Genomic_DNA"/>
</dbReference>
<dbReference type="PRINTS" id="PR00069">
    <property type="entry name" value="ALDKETRDTASE"/>
</dbReference>
<dbReference type="InterPro" id="IPR036812">
    <property type="entry name" value="NAD(P)_OxRdtase_dom_sf"/>
</dbReference>
<dbReference type="GO" id="GO:0016616">
    <property type="term" value="F:oxidoreductase activity, acting on the CH-OH group of donors, NAD or NADP as acceptor"/>
    <property type="evidence" value="ECO:0007669"/>
    <property type="project" value="UniProtKB-ARBA"/>
</dbReference>
<keyword evidence="6" id="KW-1185">Reference proteome</keyword>
<dbReference type="InterPro" id="IPR020471">
    <property type="entry name" value="AKR"/>
</dbReference>
<evidence type="ECO:0000259" key="4">
    <source>
        <dbReference type="Pfam" id="PF00248"/>
    </source>
</evidence>
<organism evidence="5 6">
    <name type="scientific">[Myrmecia] bisecta</name>
    <dbReference type="NCBI Taxonomy" id="41462"/>
    <lineage>
        <taxon>Eukaryota</taxon>
        <taxon>Viridiplantae</taxon>
        <taxon>Chlorophyta</taxon>
        <taxon>core chlorophytes</taxon>
        <taxon>Trebouxiophyceae</taxon>
        <taxon>Trebouxiales</taxon>
        <taxon>Trebouxiaceae</taxon>
        <taxon>Myrmecia</taxon>
    </lineage>
</organism>
<dbReference type="PANTHER" id="PTHR43827">
    <property type="entry name" value="2,5-DIKETO-D-GLUCONIC ACID REDUCTASE"/>
    <property type="match status" value="1"/>
</dbReference>
<evidence type="ECO:0000313" key="6">
    <source>
        <dbReference type="Proteomes" id="UP001489004"/>
    </source>
</evidence>
<comment type="caution">
    <text evidence="5">The sequence shown here is derived from an EMBL/GenBank/DDBJ whole genome shotgun (WGS) entry which is preliminary data.</text>
</comment>
<dbReference type="SUPFAM" id="SSF51430">
    <property type="entry name" value="NAD(P)-linked oxidoreductase"/>
    <property type="match status" value="1"/>
</dbReference>
<evidence type="ECO:0000256" key="1">
    <source>
        <dbReference type="ARBA" id="ARBA00007905"/>
    </source>
</evidence>
<dbReference type="PROSITE" id="PS00062">
    <property type="entry name" value="ALDOKETO_REDUCTASE_2"/>
    <property type="match status" value="1"/>
</dbReference>
<reference evidence="5 6" key="1">
    <citation type="journal article" date="2024" name="Nat. Commun.">
        <title>Phylogenomics reveals the evolutionary origins of lichenization in chlorophyte algae.</title>
        <authorList>
            <person name="Puginier C."/>
            <person name="Libourel C."/>
            <person name="Otte J."/>
            <person name="Skaloud P."/>
            <person name="Haon M."/>
            <person name="Grisel S."/>
            <person name="Petersen M."/>
            <person name="Berrin J.G."/>
            <person name="Delaux P.M."/>
            <person name="Dal Grande F."/>
            <person name="Keller J."/>
        </authorList>
    </citation>
    <scope>NUCLEOTIDE SEQUENCE [LARGE SCALE GENOMIC DNA]</scope>
    <source>
        <strain evidence="5 6">SAG 2043</strain>
    </source>
</reference>
<dbReference type="Proteomes" id="UP001489004">
    <property type="component" value="Unassembled WGS sequence"/>
</dbReference>
<accession>A0AAW1QBJ9</accession>